<evidence type="ECO:0000256" key="7">
    <source>
        <dbReference type="ARBA" id="ARBA00022824"/>
    </source>
</evidence>
<evidence type="ECO:0000256" key="6">
    <source>
        <dbReference type="ARBA" id="ARBA00022723"/>
    </source>
</evidence>
<dbReference type="InterPro" id="IPR002401">
    <property type="entry name" value="Cyt_P450_E_grp-I"/>
</dbReference>
<evidence type="ECO:0000256" key="21">
    <source>
        <dbReference type="PIRSR" id="PIRSR602401-1"/>
    </source>
</evidence>
<feature type="binding site" description="axial binding residue" evidence="21">
    <location>
        <position position="440"/>
    </location>
    <ligand>
        <name>heme</name>
        <dbReference type="ChEBI" id="CHEBI:30413"/>
    </ligand>
    <ligandPart>
        <name>Fe</name>
        <dbReference type="ChEBI" id="CHEBI:18248"/>
    </ligandPart>
</feature>
<evidence type="ECO:0000256" key="19">
    <source>
        <dbReference type="ARBA" id="ARBA00044304"/>
    </source>
</evidence>
<evidence type="ECO:0000256" key="16">
    <source>
        <dbReference type="ARBA" id="ARBA00044217"/>
    </source>
</evidence>
<proteinExistence type="inferred from homology"/>
<evidence type="ECO:0000256" key="22">
    <source>
        <dbReference type="RuleBase" id="RU000461"/>
    </source>
</evidence>
<keyword evidence="10 21" id="KW-0408">Iron</keyword>
<keyword evidence="7" id="KW-0256">Endoplasmic reticulum</keyword>
<keyword evidence="24" id="KW-1185">Reference proteome</keyword>
<comment type="similarity">
    <text evidence="4 22">Belongs to the cytochrome P450 family.</text>
</comment>
<dbReference type="OMA" id="GNFNVFM"/>
<evidence type="ECO:0000256" key="18">
    <source>
        <dbReference type="ARBA" id="ARBA00044282"/>
    </source>
</evidence>
<dbReference type="FunFam" id="1.10.630.10:FF:000049">
    <property type="entry name" value="steroid 21-hydroxylase isoform X1"/>
    <property type="match status" value="1"/>
</dbReference>
<dbReference type="Proteomes" id="UP000887568">
    <property type="component" value="Unplaced"/>
</dbReference>
<keyword evidence="13" id="KW-0472">Membrane</keyword>
<keyword evidence="8" id="KW-0492">Microsome</keyword>
<keyword evidence="12" id="KW-0446">Lipid-binding</keyword>
<dbReference type="InterPro" id="IPR001128">
    <property type="entry name" value="Cyt_P450"/>
</dbReference>
<protein>
    <recommendedName>
        <fullName evidence="15">Steroid 21-hydroxylase</fullName>
        <ecNumber evidence="14">1.14.14.16</ecNumber>
    </recommendedName>
    <alternativeName>
        <fullName evidence="19">21-OHase</fullName>
    </alternativeName>
    <alternativeName>
        <fullName evidence="16">Cytochrome P-450c21</fullName>
    </alternativeName>
    <alternativeName>
        <fullName evidence="20">Cytochrome P450 21</fullName>
    </alternativeName>
    <alternativeName>
        <fullName evidence="18">Cytochrome P450 XXI</fullName>
    </alternativeName>
    <alternativeName>
        <fullName evidence="17">Cytochrome P450-C21</fullName>
    </alternativeName>
</protein>
<evidence type="ECO:0000313" key="23">
    <source>
        <dbReference type="EnsemblMetazoa" id="XP_038054941.1"/>
    </source>
</evidence>
<evidence type="ECO:0000256" key="12">
    <source>
        <dbReference type="ARBA" id="ARBA00023121"/>
    </source>
</evidence>
<organism evidence="23 24">
    <name type="scientific">Patiria miniata</name>
    <name type="common">Bat star</name>
    <name type="synonym">Asterina miniata</name>
    <dbReference type="NCBI Taxonomy" id="46514"/>
    <lineage>
        <taxon>Eukaryota</taxon>
        <taxon>Metazoa</taxon>
        <taxon>Echinodermata</taxon>
        <taxon>Eleutherozoa</taxon>
        <taxon>Asterozoa</taxon>
        <taxon>Asteroidea</taxon>
        <taxon>Valvatacea</taxon>
        <taxon>Valvatida</taxon>
        <taxon>Asterinidae</taxon>
        <taxon>Patiria</taxon>
    </lineage>
</organism>
<dbReference type="GO" id="GO:0005789">
    <property type="term" value="C:endoplasmic reticulum membrane"/>
    <property type="evidence" value="ECO:0007669"/>
    <property type="project" value="UniProtKB-SubCell"/>
</dbReference>
<dbReference type="GeneID" id="119727149"/>
<dbReference type="PANTHER" id="PTHR24289:SF1">
    <property type="entry name" value="STEROID 17-ALPHA-HYDROXYLASE_17,20 LYASE"/>
    <property type="match status" value="1"/>
</dbReference>
<dbReference type="EnsemblMetazoa" id="XM_038199013.1">
    <property type="protein sequence ID" value="XP_038054941.1"/>
    <property type="gene ID" value="LOC119727149"/>
</dbReference>
<evidence type="ECO:0000256" key="13">
    <source>
        <dbReference type="ARBA" id="ARBA00023136"/>
    </source>
</evidence>
<dbReference type="PRINTS" id="PR00463">
    <property type="entry name" value="EP450I"/>
</dbReference>
<dbReference type="GO" id="GO:0005506">
    <property type="term" value="F:iron ion binding"/>
    <property type="evidence" value="ECO:0007669"/>
    <property type="project" value="InterPro"/>
</dbReference>
<dbReference type="PANTHER" id="PTHR24289">
    <property type="entry name" value="STEROID 17-ALPHA-HYDROXYLASE/17,20 LYASE"/>
    <property type="match status" value="1"/>
</dbReference>
<evidence type="ECO:0000313" key="24">
    <source>
        <dbReference type="Proteomes" id="UP000887568"/>
    </source>
</evidence>
<dbReference type="Pfam" id="PF00067">
    <property type="entry name" value="p450"/>
    <property type="match status" value="1"/>
</dbReference>
<evidence type="ECO:0000256" key="1">
    <source>
        <dbReference type="ARBA" id="ARBA00004184"/>
    </source>
</evidence>
<dbReference type="RefSeq" id="XP_038054941.1">
    <property type="nucleotide sequence ID" value="XM_038199013.1"/>
</dbReference>
<dbReference type="OrthoDB" id="1470350at2759"/>
<reference evidence="23" key="1">
    <citation type="submission" date="2022-11" db="UniProtKB">
        <authorList>
            <consortium name="EnsemblMetazoa"/>
        </authorList>
    </citation>
    <scope>IDENTIFICATION</scope>
</reference>
<evidence type="ECO:0000256" key="14">
    <source>
        <dbReference type="ARBA" id="ARBA00044040"/>
    </source>
</evidence>
<evidence type="ECO:0000256" key="11">
    <source>
        <dbReference type="ARBA" id="ARBA00023033"/>
    </source>
</evidence>
<evidence type="ECO:0000256" key="2">
    <source>
        <dbReference type="ARBA" id="ARBA00004524"/>
    </source>
</evidence>
<dbReference type="SUPFAM" id="SSF48264">
    <property type="entry name" value="Cytochrome P450"/>
    <property type="match status" value="1"/>
</dbReference>
<keyword evidence="5 21" id="KW-0349">Heme</keyword>
<keyword evidence="9 22" id="KW-0560">Oxidoreductase</keyword>
<dbReference type="GO" id="GO:0004509">
    <property type="term" value="F:steroid 21-monooxygenase activity"/>
    <property type="evidence" value="ECO:0007669"/>
    <property type="project" value="UniProtKB-EC"/>
</dbReference>
<evidence type="ECO:0000256" key="9">
    <source>
        <dbReference type="ARBA" id="ARBA00023002"/>
    </source>
</evidence>
<evidence type="ECO:0000256" key="4">
    <source>
        <dbReference type="ARBA" id="ARBA00010617"/>
    </source>
</evidence>
<dbReference type="CDD" id="cd11027">
    <property type="entry name" value="CYP17A1-like"/>
    <property type="match status" value="1"/>
</dbReference>
<evidence type="ECO:0000256" key="3">
    <source>
        <dbReference type="ARBA" id="ARBA00004586"/>
    </source>
</evidence>
<evidence type="ECO:0000256" key="10">
    <source>
        <dbReference type="ARBA" id="ARBA00023004"/>
    </source>
</evidence>
<dbReference type="GO" id="GO:0004508">
    <property type="term" value="F:steroid 17-alpha-monooxygenase activity"/>
    <property type="evidence" value="ECO:0007669"/>
    <property type="project" value="TreeGrafter"/>
</dbReference>
<dbReference type="InterPro" id="IPR036396">
    <property type="entry name" value="Cyt_P450_sf"/>
</dbReference>
<dbReference type="Gene3D" id="1.10.630.10">
    <property type="entry name" value="Cytochrome P450"/>
    <property type="match status" value="1"/>
</dbReference>
<evidence type="ECO:0000256" key="20">
    <source>
        <dbReference type="ARBA" id="ARBA00044342"/>
    </source>
</evidence>
<dbReference type="PRINTS" id="PR00385">
    <property type="entry name" value="P450"/>
</dbReference>
<keyword evidence="11 22" id="KW-0503">Monooxygenase</keyword>
<dbReference type="GO" id="GO:0008610">
    <property type="term" value="P:lipid biosynthetic process"/>
    <property type="evidence" value="ECO:0007669"/>
    <property type="project" value="UniProtKB-ARBA"/>
</dbReference>
<comment type="cofactor">
    <cofactor evidence="21">
        <name>heme</name>
        <dbReference type="ChEBI" id="CHEBI:30413"/>
    </cofactor>
</comment>
<dbReference type="PROSITE" id="PS00086">
    <property type="entry name" value="CYTOCHROME_P450"/>
    <property type="match status" value="1"/>
</dbReference>
<sequence length="494" mass="57346">MVLVDLLVFLVVLLAAYNFMNWRARRHLKLPPGPPSIPLLGNFNVFMSNRPIYKVLKDLADKYGSIFSLKLPMGRFVVLSEVDVIREAFLRRSEDFSGRPYVYSVSLLTRNNCGIAFSDYSPSWRMHRRTAALAIRRSVKGDNCMPCSARIEEEVVHLNKLLSKKDGMYTDISVELNLTVLNVICDMTFRQRYEITDTDYQQMLDSNEKFAAVLEPGDPIDIIPALKIFPSKKLRMVQEIIQARDSILQKKYDEHFRTFDPNNIRDLTDAFIATMLESNEEEDGRGVLTEDHVVMAMWELFVGGYEATYKSLVWSLIYVLNNPEVQHKIQQELADKIGTRLPVWDDRYELPYLEATVLETLRRSSFSSMNGPRRTRCDTKVQGYDIPKDTTVFCNLWWVHHNPKYWKEPFSFRPERFLDKDGKVFTPTSFMAFSVGRRVCLGKNLAMMELFMFLGGILQRFTLKTPPGEKLPNTEPQPDMMRSPDFFRVQIDSR</sequence>
<name>A0A913ZV42_PATMI</name>
<dbReference type="AlphaFoldDB" id="A0A913ZV42"/>
<comment type="subcellular location">
    <subcellularLocation>
        <location evidence="1">Endomembrane system</location>
        <topology evidence="1">Peripheral membrane protein</topology>
    </subcellularLocation>
    <subcellularLocation>
        <location evidence="3">Endoplasmic reticulum membrane</location>
    </subcellularLocation>
    <subcellularLocation>
        <location evidence="2">Microsome membrane</location>
    </subcellularLocation>
</comment>
<evidence type="ECO:0000256" key="17">
    <source>
        <dbReference type="ARBA" id="ARBA00044265"/>
    </source>
</evidence>
<dbReference type="GO" id="GO:0008289">
    <property type="term" value="F:lipid binding"/>
    <property type="evidence" value="ECO:0007669"/>
    <property type="project" value="UniProtKB-KW"/>
</dbReference>
<dbReference type="GO" id="GO:0042448">
    <property type="term" value="P:progesterone metabolic process"/>
    <property type="evidence" value="ECO:0007669"/>
    <property type="project" value="TreeGrafter"/>
</dbReference>
<dbReference type="EC" id="1.14.14.16" evidence="14"/>
<accession>A0A913ZV42</accession>
<evidence type="ECO:0000256" key="8">
    <source>
        <dbReference type="ARBA" id="ARBA00022848"/>
    </source>
</evidence>
<dbReference type="GO" id="GO:0042446">
    <property type="term" value="P:hormone biosynthetic process"/>
    <property type="evidence" value="ECO:0007669"/>
    <property type="project" value="TreeGrafter"/>
</dbReference>
<dbReference type="InterPro" id="IPR017972">
    <property type="entry name" value="Cyt_P450_CS"/>
</dbReference>
<evidence type="ECO:0000256" key="15">
    <source>
        <dbReference type="ARBA" id="ARBA00044116"/>
    </source>
</evidence>
<dbReference type="GO" id="GO:0020037">
    <property type="term" value="F:heme binding"/>
    <property type="evidence" value="ECO:0007669"/>
    <property type="project" value="InterPro"/>
</dbReference>
<evidence type="ECO:0000256" key="5">
    <source>
        <dbReference type="ARBA" id="ARBA00022617"/>
    </source>
</evidence>
<keyword evidence="6 21" id="KW-0479">Metal-binding</keyword>